<accession>A0A818WW66</accession>
<reference evidence="1" key="1">
    <citation type="submission" date="2021-02" db="EMBL/GenBank/DDBJ databases">
        <authorList>
            <person name="Nowell W R."/>
        </authorList>
    </citation>
    <scope>NUCLEOTIDE SEQUENCE</scope>
</reference>
<evidence type="ECO:0000313" key="1">
    <source>
        <dbReference type="EMBL" id="CAF3729310.1"/>
    </source>
</evidence>
<proteinExistence type="predicted"/>
<protein>
    <submittedName>
        <fullName evidence="1">Uncharacterized protein</fullName>
    </submittedName>
</protein>
<dbReference type="EMBL" id="CAJOAX010001593">
    <property type="protein sequence ID" value="CAF3729310.1"/>
    <property type="molecule type" value="Genomic_DNA"/>
</dbReference>
<organism evidence="1 2">
    <name type="scientific">Rotaria sordida</name>
    <dbReference type="NCBI Taxonomy" id="392033"/>
    <lineage>
        <taxon>Eukaryota</taxon>
        <taxon>Metazoa</taxon>
        <taxon>Spiralia</taxon>
        <taxon>Gnathifera</taxon>
        <taxon>Rotifera</taxon>
        <taxon>Eurotatoria</taxon>
        <taxon>Bdelloidea</taxon>
        <taxon>Philodinida</taxon>
        <taxon>Philodinidae</taxon>
        <taxon>Rotaria</taxon>
    </lineage>
</organism>
<evidence type="ECO:0000313" key="2">
    <source>
        <dbReference type="Proteomes" id="UP000663823"/>
    </source>
</evidence>
<name>A0A818WW66_9BILA</name>
<sequence length="156" mass="17926">MHDERKIIDLPSKVATALSTTLVTDEYNAQQEYINETVNTLSDGIETLNDDIQRLSSESLQQSQLIEMTSQSLTQLKTSCEESNVGLNAFNTNMSILQQDYFSLKHKIEETQSISYDGILIWKITNIQEKMSTYSDIFYYFDAMHIIVVAFSFNNR</sequence>
<dbReference type="AlphaFoldDB" id="A0A818WW66"/>
<comment type="caution">
    <text evidence="1">The sequence shown here is derived from an EMBL/GenBank/DDBJ whole genome shotgun (WGS) entry which is preliminary data.</text>
</comment>
<dbReference type="Gene3D" id="1.10.287.950">
    <property type="entry name" value="Methyl-accepting chemotaxis protein"/>
    <property type="match status" value="1"/>
</dbReference>
<dbReference type="Proteomes" id="UP000663823">
    <property type="component" value="Unassembled WGS sequence"/>
</dbReference>
<gene>
    <name evidence="1" type="ORF">OTI717_LOCUS14337</name>
</gene>